<dbReference type="AlphaFoldDB" id="A0A0G1FT51"/>
<reference evidence="1 2" key="1">
    <citation type="journal article" date="2015" name="Nature">
        <title>rRNA introns, odd ribosomes, and small enigmatic genomes across a large radiation of phyla.</title>
        <authorList>
            <person name="Brown C.T."/>
            <person name="Hug L.A."/>
            <person name="Thomas B.C."/>
            <person name="Sharon I."/>
            <person name="Castelle C.J."/>
            <person name="Singh A."/>
            <person name="Wilkins M.J."/>
            <person name="Williams K.H."/>
            <person name="Banfield J.F."/>
        </authorList>
    </citation>
    <scope>NUCLEOTIDE SEQUENCE [LARGE SCALE GENOMIC DNA]</scope>
</reference>
<dbReference type="Gene3D" id="1.10.10.410">
    <property type="match status" value="1"/>
</dbReference>
<dbReference type="Gene3D" id="1.10.1510.10">
    <property type="entry name" value="Uncharacterised protein YqeY/AIM41 PF09424, N-terminal domain"/>
    <property type="match status" value="1"/>
</dbReference>
<dbReference type="PANTHER" id="PTHR28055:SF1">
    <property type="entry name" value="ALTERED INHERITANCE OF MITOCHONDRIA PROTEIN 41, MITOCHONDRIAL"/>
    <property type="match status" value="1"/>
</dbReference>
<dbReference type="Pfam" id="PF09424">
    <property type="entry name" value="YqeY"/>
    <property type="match status" value="1"/>
</dbReference>
<dbReference type="Proteomes" id="UP000034894">
    <property type="component" value="Unassembled WGS sequence"/>
</dbReference>
<dbReference type="InterPro" id="IPR003789">
    <property type="entry name" value="Asn/Gln_tRNA_amidoTrase-B-like"/>
</dbReference>
<evidence type="ECO:0000313" key="1">
    <source>
        <dbReference type="EMBL" id="KKS98191.1"/>
    </source>
</evidence>
<dbReference type="SUPFAM" id="SSF89095">
    <property type="entry name" value="GatB/YqeY motif"/>
    <property type="match status" value="1"/>
</dbReference>
<name>A0A0G1FT51_9BACT</name>
<dbReference type="InterPro" id="IPR019004">
    <property type="entry name" value="YqeY/Aim41"/>
</dbReference>
<gene>
    <name evidence="1" type="ORF">UV73_C0003G0133</name>
</gene>
<dbReference type="InterPro" id="IPR042184">
    <property type="entry name" value="YqeY/Aim41_N"/>
</dbReference>
<dbReference type="STRING" id="1618443.UV73_C0003G0133"/>
<evidence type="ECO:0008006" key="3">
    <source>
        <dbReference type="Google" id="ProtNLM"/>
    </source>
</evidence>
<accession>A0A0G1FT51</accession>
<protein>
    <recommendedName>
        <fullName evidence="3">GatB/YqeY domain-containing protein</fullName>
    </recommendedName>
</protein>
<dbReference type="EMBL" id="LCFP01000003">
    <property type="protein sequence ID" value="KKS98191.1"/>
    <property type="molecule type" value="Genomic_DNA"/>
</dbReference>
<dbReference type="GO" id="GO:0016884">
    <property type="term" value="F:carbon-nitrogen ligase activity, with glutamine as amido-N-donor"/>
    <property type="evidence" value="ECO:0007669"/>
    <property type="project" value="InterPro"/>
</dbReference>
<proteinExistence type="predicted"/>
<sequence length="144" mass="16284">MIVEKLQKDMTQALKNGDKPTLSVLRMILSQINYARIDKKEDLSDDELILLLRKEIKKRQESVVLYKKGQREELAEKELQEIAVIKKYLPEEISEEELIKIINKIADSGGGDNPGKLIGMVLAEVKGKADGSRVAALVKERIKK</sequence>
<dbReference type="PANTHER" id="PTHR28055">
    <property type="entry name" value="ALTERED INHERITANCE OF MITOCHONDRIA PROTEIN 41, MITOCHONDRIAL"/>
    <property type="match status" value="1"/>
</dbReference>
<comment type="caution">
    <text evidence="1">The sequence shown here is derived from an EMBL/GenBank/DDBJ whole genome shotgun (WGS) entry which is preliminary data.</text>
</comment>
<dbReference type="InterPro" id="IPR023168">
    <property type="entry name" value="GatB_Yqey_C_2"/>
</dbReference>
<evidence type="ECO:0000313" key="2">
    <source>
        <dbReference type="Proteomes" id="UP000034894"/>
    </source>
</evidence>
<organism evidence="1 2">
    <name type="scientific">Candidatus Gottesmanbacteria bacterium GW2011_GWA2_43_14</name>
    <dbReference type="NCBI Taxonomy" id="1618443"/>
    <lineage>
        <taxon>Bacteria</taxon>
        <taxon>Candidatus Gottesmaniibacteriota</taxon>
    </lineage>
</organism>